<dbReference type="UniPathway" id="UPA00060">
    <property type="reaction ID" value="UER00138"/>
</dbReference>
<dbReference type="EMBL" id="CP017480">
    <property type="protein sequence ID" value="APG06271.1"/>
    <property type="molecule type" value="Genomic_DNA"/>
</dbReference>
<gene>
    <name evidence="8" type="ORF">BJI69_00285</name>
</gene>
<dbReference type="GO" id="GO:0009228">
    <property type="term" value="P:thiamine biosynthetic process"/>
    <property type="evidence" value="ECO:0007669"/>
    <property type="project" value="InterPro"/>
</dbReference>
<dbReference type="EC" id="2.7.1.49" evidence="2"/>
<dbReference type="STRING" id="1440763.BJI69_00285"/>
<dbReference type="InterPro" id="IPR029056">
    <property type="entry name" value="Ribokinase-like"/>
</dbReference>
<dbReference type="NCBIfam" id="TIGR00097">
    <property type="entry name" value="HMP-P_kinase"/>
    <property type="match status" value="1"/>
</dbReference>
<dbReference type="InterPro" id="IPR004399">
    <property type="entry name" value="HMP/HMP-P_kinase_dom"/>
</dbReference>
<keyword evidence="3" id="KW-0808">Transferase</keyword>
<proteinExistence type="predicted"/>
<keyword evidence="9" id="KW-1185">Reference proteome</keyword>
<dbReference type="FunFam" id="3.40.1190.20:FF:000003">
    <property type="entry name" value="Phosphomethylpyrimidine kinase ThiD"/>
    <property type="match status" value="1"/>
</dbReference>
<evidence type="ECO:0000313" key="8">
    <source>
        <dbReference type="EMBL" id="APG06271.1"/>
    </source>
</evidence>
<dbReference type="GO" id="GO:0005524">
    <property type="term" value="F:ATP binding"/>
    <property type="evidence" value="ECO:0007669"/>
    <property type="project" value="UniProtKB-KW"/>
</dbReference>
<dbReference type="PANTHER" id="PTHR20858:SF17">
    <property type="entry name" value="HYDROXYMETHYLPYRIMIDINE_PHOSPHOMETHYLPYRIMIDINE KINASE THI20-RELATED"/>
    <property type="match status" value="1"/>
</dbReference>
<accession>A0A0G9HCT2</accession>
<dbReference type="GO" id="GO:0009229">
    <property type="term" value="P:thiamine diphosphate biosynthetic process"/>
    <property type="evidence" value="ECO:0007669"/>
    <property type="project" value="UniProtKB-UniPathway"/>
</dbReference>
<dbReference type="KEGG" id="lrz:BJI69_00285"/>
<dbReference type="Proteomes" id="UP000182987">
    <property type="component" value="Chromosome"/>
</dbReference>
<keyword evidence="5 8" id="KW-0418">Kinase</keyword>
<evidence type="ECO:0000313" key="9">
    <source>
        <dbReference type="Proteomes" id="UP000182987"/>
    </source>
</evidence>
<organism evidence="8 9">
    <name type="scientific">Luteibacter rhizovicinus DSM 16549</name>
    <dbReference type="NCBI Taxonomy" id="1440763"/>
    <lineage>
        <taxon>Bacteria</taxon>
        <taxon>Pseudomonadati</taxon>
        <taxon>Pseudomonadota</taxon>
        <taxon>Gammaproteobacteria</taxon>
        <taxon>Lysobacterales</taxon>
        <taxon>Rhodanobacteraceae</taxon>
        <taxon>Luteibacter</taxon>
    </lineage>
</organism>
<protein>
    <recommendedName>
        <fullName evidence="2">hydroxymethylpyrimidine kinase</fullName>
        <ecNumber evidence="2">2.7.1.49</ecNumber>
    </recommendedName>
</protein>
<sequence length="259" mass="26994">MTVKAKPNTLTIAGSDSGGGAGIQADLKTFHARGTHGLTAITAVTSQNTRGVTAVHTLPLSHIRSQIEAVFDDFPVAAVKTGMLGSAAVTRLVAKEMQVRKPAWLVVDPVMIATSGARLLDEDALEAMVTRLIPLADVLTPNLPEAEALLGRPLGRDMDAAGADLLALGARGVLLKGGHGKGREVVDRFYDASGVTEVRHPRLPFEGHGSGCTLASAVAAGLARGKSPHVAVREAIVWVNKAFQRAWRPGGGSVYVLGH</sequence>
<name>A0A0G9HCT2_9GAMM</name>
<dbReference type="PANTHER" id="PTHR20858">
    <property type="entry name" value="PHOSPHOMETHYLPYRIMIDINE KINASE"/>
    <property type="match status" value="1"/>
</dbReference>
<dbReference type="PATRIC" id="fig|1440763.5.peg.1542"/>
<keyword evidence="4" id="KW-0547">Nucleotide-binding</keyword>
<evidence type="ECO:0000256" key="2">
    <source>
        <dbReference type="ARBA" id="ARBA00012135"/>
    </source>
</evidence>
<dbReference type="CDD" id="cd01169">
    <property type="entry name" value="HMPP_kinase"/>
    <property type="match status" value="1"/>
</dbReference>
<dbReference type="InterPro" id="IPR013749">
    <property type="entry name" value="PM/HMP-P_kinase-1"/>
</dbReference>
<evidence type="ECO:0000259" key="7">
    <source>
        <dbReference type="Pfam" id="PF08543"/>
    </source>
</evidence>
<keyword evidence="6" id="KW-0067">ATP-binding</keyword>
<dbReference type="RefSeq" id="WP_046967406.1">
    <property type="nucleotide sequence ID" value="NZ_CP017480.1"/>
</dbReference>
<evidence type="ECO:0000256" key="6">
    <source>
        <dbReference type="ARBA" id="ARBA00022840"/>
    </source>
</evidence>
<dbReference type="AlphaFoldDB" id="A0A0G9HCT2"/>
<dbReference type="GO" id="GO:0008902">
    <property type="term" value="F:hydroxymethylpyrimidine kinase activity"/>
    <property type="evidence" value="ECO:0007669"/>
    <property type="project" value="UniProtKB-EC"/>
</dbReference>
<evidence type="ECO:0000256" key="1">
    <source>
        <dbReference type="ARBA" id="ARBA00004948"/>
    </source>
</evidence>
<feature type="domain" description="Pyridoxamine kinase/Phosphomethylpyrimidine kinase" evidence="7">
    <location>
        <begin position="16"/>
        <end position="253"/>
    </location>
</feature>
<comment type="pathway">
    <text evidence="1">Cofactor biosynthesis; thiamine diphosphate biosynthesis.</text>
</comment>
<evidence type="ECO:0000256" key="3">
    <source>
        <dbReference type="ARBA" id="ARBA00022679"/>
    </source>
</evidence>
<dbReference type="OrthoDB" id="9810880at2"/>
<evidence type="ECO:0000256" key="4">
    <source>
        <dbReference type="ARBA" id="ARBA00022741"/>
    </source>
</evidence>
<dbReference type="GO" id="GO:0008972">
    <property type="term" value="F:phosphomethylpyrimidine kinase activity"/>
    <property type="evidence" value="ECO:0007669"/>
    <property type="project" value="InterPro"/>
</dbReference>
<reference evidence="9" key="1">
    <citation type="submission" date="2016-09" db="EMBL/GenBank/DDBJ databases">
        <authorList>
            <person name="Lysoe E."/>
        </authorList>
    </citation>
    <scope>NUCLEOTIDE SEQUENCE [LARGE SCALE GENOMIC DNA]</scope>
    <source>
        <strain evidence="9">LJ96T</strain>
    </source>
</reference>
<dbReference type="Pfam" id="PF08543">
    <property type="entry name" value="Phos_pyr_kin"/>
    <property type="match status" value="1"/>
</dbReference>
<evidence type="ECO:0000256" key="5">
    <source>
        <dbReference type="ARBA" id="ARBA00022777"/>
    </source>
</evidence>
<dbReference type="SUPFAM" id="SSF53613">
    <property type="entry name" value="Ribokinase-like"/>
    <property type="match status" value="1"/>
</dbReference>
<dbReference type="GO" id="GO:0005829">
    <property type="term" value="C:cytosol"/>
    <property type="evidence" value="ECO:0007669"/>
    <property type="project" value="TreeGrafter"/>
</dbReference>
<dbReference type="Gene3D" id="3.40.1190.20">
    <property type="match status" value="1"/>
</dbReference>